<keyword evidence="5" id="KW-0862">Zinc</keyword>
<sequence>MSESAEDNSNIQQLISSFSCAICGLRFSLSSQSKCRYFRHVQRHGLQMDSTFVARSETSEPQQPDIRSSKQRFHCTHCDQSFTNKHLLYTHSFTHSEVRLFKCDHCRADFKVLSALCRHRKIHSADKPFQCGYCNKRFHRRDHYRLHEMVHTRTRPFGCQLCEHRFKSRADQRRHQLKAHA</sequence>
<dbReference type="FunFam" id="3.30.160.60:FF:000065">
    <property type="entry name" value="B-cell CLL/lymphoma 6, member B"/>
    <property type="match status" value="1"/>
</dbReference>
<evidence type="ECO:0000313" key="10">
    <source>
        <dbReference type="Proteomes" id="UP000215902"/>
    </source>
</evidence>
<evidence type="ECO:0000256" key="7">
    <source>
        <dbReference type="PROSITE-ProRule" id="PRU00042"/>
    </source>
</evidence>
<keyword evidence="10" id="KW-1185">Reference proteome</keyword>
<dbReference type="EMBL" id="NIVC01000513">
    <property type="protein sequence ID" value="PAA81783.1"/>
    <property type="molecule type" value="Genomic_DNA"/>
</dbReference>
<dbReference type="PROSITE" id="PS00028">
    <property type="entry name" value="ZINC_FINGER_C2H2_1"/>
    <property type="match status" value="4"/>
</dbReference>
<evidence type="ECO:0000256" key="3">
    <source>
        <dbReference type="ARBA" id="ARBA00022737"/>
    </source>
</evidence>
<evidence type="ECO:0000259" key="8">
    <source>
        <dbReference type="PROSITE" id="PS50157"/>
    </source>
</evidence>
<evidence type="ECO:0000313" key="9">
    <source>
        <dbReference type="EMBL" id="PAA81783.1"/>
    </source>
</evidence>
<dbReference type="GO" id="GO:0008270">
    <property type="term" value="F:zinc ion binding"/>
    <property type="evidence" value="ECO:0007669"/>
    <property type="project" value="UniProtKB-KW"/>
</dbReference>
<feature type="domain" description="C2H2-type" evidence="8">
    <location>
        <begin position="157"/>
        <end position="181"/>
    </location>
</feature>
<dbReference type="PROSITE" id="PS50157">
    <property type="entry name" value="ZINC_FINGER_C2H2_2"/>
    <property type="match status" value="4"/>
</dbReference>
<evidence type="ECO:0000256" key="4">
    <source>
        <dbReference type="ARBA" id="ARBA00022771"/>
    </source>
</evidence>
<proteinExistence type="predicted"/>
<feature type="domain" description="C2H2-type" evidence="8">
    <location>
        <begin position="129"/>
        <end position="156"/>
    </location>
</feature>
<name>A0A267G6X3_9PLAT</name>
<dbReference type="Pfam" id="PF00096">
    <property type="entry name" value="zf-C2H2"/>
    <property type="match status" value="1"/>
</dbReference>
<accession>A0A267G6X3</accession>
<keyword evidence="3" id="KW-0677">Repeat</keyword>
<organism evidence="9 10">
    <name type="scientific">Macrostomum lignano</name>
    <dbReference type="NCBI Taxonomy" id="282301"/>
    <lineage>
        <taxon>Eukaryota</taxon>
        <taxon>Metazoa</taxon>
        <taxon>Spiralia</taxon>
        <taxon>Lophotrochozoa</taxon>
        <taxon>Platyhelminthes</taxon>
        <taxon>Rhabditophora</taxon>
        <taxon>Macrostomorpha</taxon>
        <taxon>Macrostomida</taxon>
        <taxon>Macrostomidae</taxon>
        <taxon>Macrostomum</taxon>
    </lineage>
</organism>
<evidence type="ECO:0000256" key="2">
    <source>
        <dbReference type="ARBA" id="ARBA00022723"/>
    </source>
</evidence>
<keyword evidence="2" id="KW-0479">Metal-binding</keyword>
<dbReference type="InterPro" id="IPR036236">
    <property type="entry name" value="Znf_C2H2_sf"/>
</dbReference>
<comment type="caution">
    <text evidence="9">The sequence shown here is derived from an EMBL/GenBank/DDBJ whole genome shotgun (WGS) entry which is preliminary data.</text>
</comment>
<protein>
    <recommendedName>
        <fullName evidence="8">C2H2-type domain-containing protein</fullName>
    </recommendedName>
</protein>
<reference evidence="9 10" key="1">
    <citation type="submission" date="2017-06" db="EMBL/GenBank/DDBJ databases">
        <title>A platform for efficient transgenesis in Macrostomum lignano, a flatworm model organism for stem cell research.</title>
        <authorList>
            <person name="Berezikov E."/>
        </authorList>
    </citation>
    <scope>NUCLEOTIDE SEQUENCE [LARGE SCALE GENOMIC DNA]</scope>
    <source>
        <strain evidence="9">DV1</strain>
        <tissue evidence="9">Whole organism</tissue>
    </source>
</reference>
<evidence type="ECO:0000256" key="1">
    <source>
        <dbReference type="ARBA" id="ARBA00004123"/>
    </source>
</evidence>
<comment type="subcellular location">
    <subcellularLocation>
        <location evidence="1">Nucleus</location>
    </subcellularLocation>
</comment>
<evidence type="ECO:0000256" key="6">
    <source>
        <dbReference type="ARBA" id="ARBA00023242"/>
    </source>
</evidence>
<dbReference type="OrthoDB" id="6249959at2759"/>
<dbReference type="STRING" id="282301.A0A267G6X3"/>
<evidence type="ECO:0000256" key="5">
    <source>
        <dbReference type="ARBA" id="ARBA00022833"/>
    </source>
</evidence>
<dbReference type="GO" id="GO:0000981">
    <property type="term" value="F:DNA-binding transcription factor activity, RNA polymerase II-specific"/>
    <property type="evidence" value="ECO:0007669"/>
    <property type="project" value="TreeGrafter"/>
</dbReference>
<dbReference type="Gene3D" id="3.30.160.60">
    <property type="entry name" value="Classic Zinc Finger"/>
    <property type="match status" value="2"/>
</dbReference>
<gene>
    <name evidence="9" type="ORF">BOX15_Mlig011755g2</name>
</gene>
<dbReference type="SMART" id="SM00355">
    <property type="entry name" value="ZnF_C2H2"/>
    <property type="match status" value="5"/>
</dbReference>
<dbReference type="Proteomes" id="UP000215902">
    <property type="component" value="Unassembled WGS sequence"/>
</dbReference>
<keyword evidence="6" id="KW-0539">Nucleus</keyword>
<dbReference type="PANTHER" id="PTHR24394:SF29">
    <property type="entry name" value="MYONEURIN"/>
    <property type="match status" value="1"/>
</dbReference>
<dbReference type="PANTHER" id="PTHR24394">
    <property type="entry name" value="ZINC FINGER PROTEIN"/>
    <property type="match status" value="1"/>
</dbReference>
<dbReference type="InterPro" id="IPR013087">
    <property type="entry name" value="Znf_C2H2_type"/>
</dbReference>
<keyword evidence="4 7" id="KW-0863">Zinc-finger</keyword>
<feature type="domain" description="C2H2-type" evidence="8">
    <location>
        <begin position="73"/>
        <end position="100"/>
    </location>
</feature>
<dbReference type="GO" id="GO:0005634">
    <property type="term" value="C:nucleus"/>
    <property type="evidence" value="ECO:0007669"/>
    <property type="project" value="UniProtKB-SubCell"/>
</dbReference>
<dbReference type="SUPFAM" id="SSF57667">
    <property type="entry name" value="beta-beta-alpha zinc fingers"/>
    <property type="match status" value="2"/>
</dbReference>
<dbReference type="AlphaFoldDB" id="A0A267G6X3"/>
<feature type="domain" description="C2H2-type" evidence="8">
    <location>
        <begin position="101"/>
        <end position="128"/>
    </location>
</feature>